<sequence length="386" mass="42890">MKTSWIKASRSRAAAVVFEQPPTASPTPSFRTTWTLEPFHWHSQVSFMSSSENSPPGPRPHSKTGTATPQPRVEDAFISTASGGYSQYKNAGPDTDLVLRSSDNVTFHVHSLIISLSSSVLKDKLAVPRAGSPEEPIDFNADGQVLLLLLDVIYPGRGLLQDVDFGGDLSLLEAVGVAARKYEIQAALEAIRTFLVYLANIARYSPIHLYIIAYEHQFYDEAKILSTKTLECNLYNVQNQKIFAKADALAVFKLFQLRQWRKITLLNALSGLVGEKAFYTNTFNAYGLNEAAYKPIAGDSAFSSSLKTAIGKKPENHSSFERELCSAWGSFKGEVSRIFEDRPDGSAFFENGHAFFYDGRFPNVITPHTAREFANILRIMPKEIKF</sequence>
<name>A0A0H2RHQ6_9AGAM</name>
<evidence type="ECO:0000313" key="4">
    <source>
        <dbReference type="Proteomes" id="UP000053477"/>
    </source>
</evidence>
<dbReference type="SUPFAM" id="SSF54695">
    <property type="entry name" value="POZ domain"/>
    <property type="match status" value="1"/>
</dbReference>
<dbReference type="AlphaFoldDB" id="A0A0H2RHQ6"/>
<keyword evidence="4" id="KW-1185">Reference proteome</keyword>
<organism evidence="3 4">
    <name type="scientific">Schizopora paradoxa</name>
    <dbReference type="NCBI Taxonomy" id="27342"/>
    <lineage>
        <taxon>Eukaryota</taxon>
        <taxon>Fungi</taxon>
        <taxon>Dikarya</taxon>
        <taxon>Basidiomycota</taxon>
        <taxon>Agaricomycotina</taxon>
        <taxon>Agaricomycetes</taxon>
        <taxon>Hymenochaetales</taxon>
        <taxon>Schizoporaceae</taxon>
        <taxon>Schizopora</taxon>
    </lineage>
</organism>
<dbReference type="PROSITE" id="PS50097">
    <property type="entry name" value="BTB"/>
    <property type="match status" value="1"/>
</dbReference>
<dbReference type="InParanoid" id="A0A0H2RHQ6"/>
<accession>A0A0H2RHQ6</accession>
<dbReference type="Gene3D" id="3.30.710.10">
    <property type="entry name" value="Potassium Channel Kv1.1, Chain A"/>
    <property type="match status" value="1"/>
</dbReference>
<dbReference type="InterPro" id="IPR011333">
    <property type="entry name" value="SKP1/BTB/POZ_sf"/>
</dbReference>
<gene>
    <name evidence="3" type="ORF">SCHPADRAFT_486378</name>
</gene>
<dbReference type="EMBL" id="KQ086008">
    <property type="protein sequence ID" value="KLO11117.1"/>
    <property type="molecule type" value="Genomic_DNA"/>
</dbReference>
<dbReference type="InterPro" id="IPR000210">
    <property type="entry name" value="BTB/POZ_dom"/>
</dbReference>
<evidence type="ECO:0000256" key="1">
    <source>
        <dbReference type="SAM" id="MobiDB-lite"/>
    </source>
</evidence>
<feature type="compositionally biased region" description="Polar residues" evidence="1">
    <location>
        <begin position="45"/>
        <end position="54"/>
    </location>
</feature>
<dbReference type="Proteomes" id="UP000053477">
    <property type="component" value="Unassembled WGS sequence"/>
</dbReference>
<dbReference type="Pfam" id="PF00651">
    <property type="entry name" value="BTB"/>
    <property type="match status" value="1"/>
</dbReference>
<evidence type="ECO:0000313" key="3">
    <source>
        <dbReference type="EMBL" id="KLO11117.1"/>
    </source>
</evidence>
<reference evidence="3 4" key="1">
    <citation type="submission" date="2015-04" db="EMBL/GenBank/DDBJ databases">
        <title>Complete genome sequence of Schizopora paradoxa KUC8140, a cosmopolitan wood degrader in East Asia.</title>
        <authorList>
            <consortium name="DOE Joint Genome Institute"/>
            <person name="Min B."/>
            <person name="Park H."/>
            <person name="Jang Y."/>
            <person name="Kim J.-J."/>
            <person name="Kim K.H."/>
            <person name="Pangilinan J."/>
            <person name="Lipzen A."/>
            <person name="Riley R."/>
            <person name="Grigoriev I.V."/>
            <person name="Spatafora J.W."/>
            <person name="Choi I.-G."/>
        </authorList>
    </citation>
    <scope>NUCLEOTIDE SEQUENCE [LARGE SCALE GENOMIC DNA]</scope>
    <source>
        <strain evidence="3 4">KUC8140</strain>
    </source>
</reference>
<evidence type="ECO:0000259" key="2">
    <source>
        <dbReference type="PROSITE" id="PS50097"/>
    </source>
</evidence>
<proteinExistence type="predicted"/>
<feature type="domain" description="BTB" evidence="2">
    <location>
        <begin position="95"/>
        <end position="162"/>
    </location>
</feature>
<protein>
    <recommendedName>
        <fullName evidence="2">BTB domain-containing protein</fullName>
    </recommendedName>
</protein>
<dbReference type="SMART" id="SM00225">
    <property type="entry name" value="BTB"/>
    <property type="match status" value="1"/>
</dbReference>
<feature type="region of interest" description="Disordered" evidence="1">
    <location>
        <begin position="45"/>
        <end position="71"/>
    </location>
</feature>